<dbReference type="InterPro" id="IPR038218">
    <property type="entry name" value="YuzD-like_sp"/>
</dbReference>
<dbReference type="RefSeq" id="WP_043064991.1">
    <property type="nucleotide sequence ID" value="NZ_BJOA01000078.1"/>
</dbReference>
<evidence type="ECO:0000313" key="4">
    <source>
        <dbReference type="Proteomes" id="UP000182836"/>
    </source>
</evidence>
<organism evidence="1 3">
    <name type="scientific">Aneurinibacillus migulanus</name>
    <name type="common">Bacillus migulanus</name>
    <dbReference type="NCBI Taxonomy" id="47500"/>
    <lineage>
        <taxon>Bacteria</taxon>
        <taxon>Bacillati</taxon>
        <taxon>Bacillota</taxon>
        <taxon>Bacilli</taxon>
        <taxon>Bacillales</taxon>
        <taxon>Paenibacillaceae</taxon>
        <taxon>Aneurinibacillus group</taxon>
        <taxon>Aneurinibacillus</taxon>
    </lineage>
</organism>
<dbReference type="Proteomes" id="UP000037269">
    <property type="component" value="Unassembled WGS sequence"/>
</dbReference>
<dbReference type="SUPFAM" id="SSF52833">
    <property type="entry name" value="Thioredoxin-like"/>
    <property type="match status" value="1"/>
</dbReference>
<dbReference type="Proteomes" id="UP000182836">
    <property type="component" value="Unassembled WGS sequence"/>
</dbReference>
<reference evidence="1 3" key="1">
    <citation type="submission" date="2015-07" db="EMBL/GenBank/DDBJ databases">
        <title>Fjat-14205 dsm 2895.</title>
        <authorList>
            <person name="Liu B."/>
            <person name="Wang J."/>
            <person name="Zhu Y."/>
            <person name="Liu G."/>
            <person name="Chen Q."/>
            <person name="Chen Z."/>
            <person name="Lan J."/>
            <person name="Che J."/>
            <person name="Ge C."/>
            <person name="Shi H."/>
            <person name="Pan Z."/>
            <person name="Liu X."/>
        </authorList>
    </citation>
    <scope>NUCLEOTIDE SEQUENCE [LARGE SCALE GENOMIC DNA]</scope>
    <source>
        <strain evidence="1 3">DSM 2895</strain>
    </source>
</reference>
<dbReference type="InterPro" id="IPR009190">
    <property type="entry name" value="DUF1462"/>
</dbReference>
<evidence type="ECO:0000313" key="1">
    <source>
        <dbReference type="EMBL" id="KON94935.1"/>
    </source>
</evidence>
<keyword evidence="3" id="KW-1185">Reference proteome</keyword>
<accession>A0A0D1VDC7</accession>
<dbReference type="Gene3D" id="3.40.30.30">
    <property type="entry name" value="Hypothetical protein sa0798"/>
    <property type="match status" value="1"/>
</dbReference>
<dbReference type="EMBL" id="FNED01000009">
    <property type="protein sequence ID" value="SDI94753.1"/>
    <property type="molecule type" value="Genomic_DNA"/>
</dbReference>
<dbReference type="EMBL" id="LGUG01000004">
    <property type="protein sequence ID" value="KON94935.1"/>
    <property type="molecule type" value="Genomic_DNA"/>
</dbReference>
<dbReference type="GeneID" id="42304564"/>
<name>A0A0D1VDC7_ANEMI</name>
<dbReference type="InterPro" id="IPR036249">
    <property type="entry name" value="Thioredoxin-like_sf"/>
</dbReference>
<proteinExistence type="predicted"/>
<dbReference type="OrthoDB" id="2389679at2"/>
<dbReference type="STRING" id="47500.AF333_05000"/>
<dbReference type="AlphaFoldDB" id="A0A0D1VDC7"/>
<protein>
    <submittedName>
        <fullName evidence="1 2">Disulfide oxidoreductase</fullName>
    </submittedName>
</protein>
<gene>
    <name evidence="1" type="ORF">AF333_05000</name>
    <name evidence="2" type="ORF">SAMN04487909_109190</name>
</gene>
<evidence type="ECO:0000313" key="3">
    <source>
        <dbReference type="Proteomes" id="UP000037269"/>
    </source>
</evidence>
<reference evidence="2 4" key="2">
    <citation type="submission" date="2016-10" db="EMBL/GenBank/DDBJ databases">
        <authorList>
            <person name="de Groot N.N."/>
        </authorList>
    </citation>
    <scope>NUCLEOTIDE SEQUENCE [LARGE SCALE GENOMIC DNA]</scope>
    <source>
        <strain evidence="2 4">DSM 2895</strain>
    </source>
</reference>
<dbReference type="PATRIC" id="fig|47500.8.peg.5383"/>
<dbReference type="Pfam" id="PF07315">
    <property type="entry name" value="DUF1462"/>
    <property type="match status" value="1"/>
</dbReference>
<evidence type="ECO:0000313" key="2">
    <source>
        <dbReference type="EMBL" id="SDI94753.1"/>
    </source>
</evidence>
<sequence length="99" mass="10912">MEILVFGAEQLCASCVNLPSAKDTAEWLEAALTRKYGAHIAVRYIDIDSPLEGIEADFAARIHAEEFWYPLVVLNGKVIGEGNPKLKDIQQAIENIKLG</sequence>